<dbReference type="PROSITE" id="PS50925">
    <property type="entry name" value="BLUF"/>
    <property type="match status" value="1"/>
</dbReference>
<evidence type="ECO:0000259" key="1">
    <source>
        <dbReference type="PROSITE" id="PS50925"/>
    </source>
</evidence>
<organism evidence="2 3">
    <name type="scientific">Hymenobacter amundsenii</name>
    <dbReference type="NCBI Taxonomy" id="2006685"/>
    <lineage>
        <taxon>Bacteria</taxon>
        <taxon>Pseudomonadati</taxon>
        <taxon>Bacteroidota</taxon>
        <taxon>Cytophagia</taxon>
        <taxon>Cytophagales</taxon>
        <taxon>Hymenobacteraceae</taxon>
        <taxon>Hymenobacter</taxon>
    </lineage>
</organism>
<dbReference type="Gene3D" id="3.30.70.100">
    <property type="match status" value="1"/>
</dbReference>
<evidence type="ECO:0000313" key="3">
    <source>
        <dbReference type="Proteomes" id="UP000197277"/>
    </source>
</evidence>
<evidence type="ECO:0000313" key="2">
    <source>
        <dbReference type="EMBL" id="OWP64119.1"/>
    </source>
</evidence>
<proteinExistence type="predicted"/>
<feature type="domain" description="BLUF" evidence="1">
    <location>
        <begin position="4"/>
        <end position="95"/>
    </location>
</feature>
<comment type="caution">
    <text evidence="2">The sequence shown here is derived from an EMBL/GenBank/DDBJ whole genome shotgun (WGS) entry which is preliminary data.</text>
</comment>
<dbReference type="EMBL" id="NIRR01000005">
    <property type="protein sequence ID" value="OWP64119.1"/>
    <property type="molecule type" value="Genomic_DNA"/>
</dbReference>
<dbReference type="AlphaFoldDB" id="A0A246FN65"/>
<keyword evidence="3" id="KW-1185">Reference proteome</keyword>
<dbReference type="RefSeq" id="WP_088463384.1">
    <property type="nucleotide sequence ID" value="NZ_NIRR01000005.1"/>
</dbReference>
<gene>
    <name evidence="2" type="ORF">CDA63_05155</name>
</gene>
<sequence length="142" mass="16320">MKRLHHLIYQSRVLRALSATELERLRDQSQQANQRAGITGILWYDGQRFLHILEGPGAVVRELFARIRLDCRHADVQVLANGPIAQRQFQCWEMAILRRSGRLLKQGDSCEPTPDALADHTLQLLLQDFQHTVLSAAVRYRP</sequence>
<accession>A0A246FN65</accession>
<name>A0A246FN65_9BACT</name>
<dbReference type="SMART" id="SM01034">
    <property type="entry name" value="BLUF"/>
    <property type="match status" value="1"/>
</dbReference>
<dbReference type="SUPFAM" id="SSF54975">
    <property type="entry name" value="Acylphosphatase/BLUF domain-like"/>
    <property type="match status" value="1"/>
</dbReference>
<dbReference type="Pfam" id="PF04940">
    <property type="entry name" value="BLUF"/>
    <property type="match status" value="1"/>
</dbReference>
<dbReference type="OrthoDB" id="1122028at2"/>
<protein>
    <recommendedName>
        <fullName evidence="1">BLUF domain-containing protein</fullName>
    </recommendedName>
</protein>
<dbReference type="GO" id="GO:0009882">
    <property type="term" value="F:blue light photoreceptor activity"/>
    <property type="evidence" value="ECO:0007669"/>
    <property type="project" value="InterPro"/>
</dbReference>
<dbReference type="InterPro" id="IPR007024">
    <property type="entry name" value="BLUF_domain"/>
</dbReference>
<dbReference type="InterPro" id="IPR036046">
    <property type="entry name" value="Acylphosphatase-like_dom_sf"/>
</dbReference>
<reference evidence="2 3" key="1">
    <citation type="submission" date="2017-06" db="EMBL/GenBank/DDBJ databases">
        <title>Hymenobacter amundsenii sp. nov. isolated from regoliths in Antarctica.</title>
        <authorList>
            <person name="Sedlacek I."/>
            <person name="Kralova S."/>
            <person name="Pantucek R."/>
            <person name="Svec P."/>
            <person name="Holochova P."/>
            <person name="Stankova E."/>
            <person name="Vrbovska V."/>
            <person name="Busse H.-J."/>
        </authorList>
    </citation>
    <scope>NUCLEOTIDE SEQUENCE [LARGE SCALE GENOMIC DNA]</scope>
    <source>
        <strain evidence="2 3">CCM 8682</strain>
    </source>
</reference>
<dbReference type="Proteomes" id="UP000197277">
    <property type="component" value="Unassembled WGS sequence"/>
</dbReference>
<dbReference type="GO" id="GO:0071949">
    <property type="term" value="F:FAD binding"/>
    <property type="evidence" value="ECO:0007669"/>
    <property type="project" value="InterPro"/>
</dbReference>